<evidence type="ECO:0000313" key="1">
    <source>
        <dbReference type="EMBL" id="JAH00508.1"/>
    </source>
</evidence>
<accession>A0A0E9P9I0</accession>
<proteinExistence type="predicted"/>
<sequence>MCLSRLLHLIPLTAFLSLSDFTASHCTKT</sequence>
<reference evidence="1" key="1">
    <citation type="submission" date="2014-11" db="EMBL/GenBank/DDBJ databases">
        <authorList>
            <person name="Amaro Gonzalez C."/>
        </authorList>
    </citation>
    <scope>NUCLEOTIDE SEQUENCE</scope>
</reference>
<name>A0A0E9P9I0_ANGAN</name>
<organism evidence="1">
    <name type="scientific">Anguilla anguilla</name>
    <name type="common">European freshwater eel</name>
    <name type="synonym">Muraena anguilla</name>
    <dbReference type="NCBI Taxonomy" id="7936"/>
    <lineage>
        <taxon>Eukaryota</taxon>
        <taxon>Metazoa</taxon>
        <taxon>Chordata</taxon>
        <taxon>Craniata</taxon>
        <taxon>Vertebrata</taxon>
        <taxon>Euteleostomi</taxon>
        <taxon>Actinopterygii</taxon>
        <taxon>Neopterygii</taxon>
        <taxon>Teleostei</taxon>
        <taxon>Anguilliformes</taxon>
        <taxon>Anguillidae</taxon>
        <taxon>Anguilla</taxon>
    </lineage>
</organism>
<dbReference type="EMBL" id="GBXM01108069">
    <property type="protein sequence ID" value="JAH00508.1"/>
    <property type="molecule type" value="Transcribed_RNA"/>
</dbReference>
<reference evidence="1" key="2">
    <citation type="journal article" date="2015" name="Fish Shellfish Immunol.">
        <title>Early steps in the European eel (Anguilla anguilla)-Vibrio vulnificus interaction in the gills: Role of the RtxA13 toxin.</title>
        <authorList>
            <person name="Callol A."/>
            <person name="Pajuelo D."/>
            <person name="Ebbesson L."/>
            <person name="Teles M."/>
            <person name="MacKenzie S."/>
            <person name="Amaro C."/>
        </authorList>
    </citation>
    <scope>NUCLEOTIDE SEQUENCE</scope>
</reference>
<dbReference type="AlphaFoldDB" id="A0A0E9P9I0"/>
<protein>
    <submittedName>
        <fullName evidence="1">Uncharacterized protein</fullName>
    </submittedName>
</protein>